<proteinExistence type="predicted"/>
<gene>
    <name evidence="2" type="ORF">Fmac_020769</name>
</gene>
<organism evidence="2 3">
    <name type="scientific">Flemingia macrophylla</name>
    <dbReference type="NCBI Taxonomy" id="520843"/>
    <lineage>
        <taxon>Eukaryota</taxon>
        <taxon>Viridiplantae</taxon>
        <taxon>Streptophyta</taxon>
        <taxon>Embryophyta</taxon>
        <taxon>Tracheophyta</taxon>
        <taxon>Spermatophyta</taxon>
        <taxon>Magnoliopsida</taxon>
        <taxon>eudicotyledons</taxon>
        <taxon>Gunneridae</taxon>
        <taxon>Pentapetalae</taxon>
        <taxon>rosids</taxon>
        <taxon>fabids</taxon>
        <taxon>Fabales</taxon>
        <taxon>Fabaceae</taxon>
        <taxon>Papilionoideae</taxon>
        <taxon>50 kb inversion clade</taxon>
        <taxon>NPAAA clade</taxon>
        <taxon>indigoferoid/millettioid clade</taxon>
        <taxon>Phaseoleae</taxon>
        <taxon>Flemingia</taxon>
    </lineage>
</organism>
<evidence type="ECO:0000313" key="2">
    <source>
        <dbReference type="EMBL" id="KAL2327342.1"/>
    </source>
</evidence>
<comment type="caution">
    <text evidence="2">The sequence shown here is derived from an EMBL/GenBank/DDBJ whole genome shotgun (WGS) entry which is preliminary data.</text>
</comment>
<protein>
    <submittedName>
        <fullName evidence="2">Uncharacterized protein</fullName>
    </submittedName>
</protein>
<reference evidence="2 3" key="1">
    <citation type="submission" date="2024-08" db="EMBL/GenBank/DDBJ databases">
        <title>Insights into the chromosomal genome structure of Flemingia macrophylla.</title>
        <authorList>
            <person name="Ding Y."/>
            <person name="Zhao Y."/>
            <person name="Bi W."/>
            <person name="Wu M."/>
            <person name="Zhao G."/>
            <person name="Gong Y."/>
            <person name="Li W."/>
            <person name="Zhang P."/>
        </authorList>
    </citation>
    <scope>NUCLEOTIDE SEQUENCE [LARGE SCALE GENOMIC DNA]</scope>
    <source>
        <strain evidence="2">DYQJB</strain>
        <tissue evidence="2">Leaf</tissue>
    </source>
</reference>
<evidence type="ECO:0000256" key="1">
    <source>
        <dbReference type="SAM" id="MobiDB-lite"/>
    </source>
</evidence>
<keyword evidence="3" id="KW-1185">Reference proteome</keyword>
<accession>A0ABD1LUY0</accession>
<dbReference type="EMBL" id="JBGMDY010000007">
    <property type="protein sequence ID" value="KAL2327342.1"/>
    <property type="molecule type" value="Genomic_DNA"/>
</dbReference>
<evidence type="ECO:0000313" key="3">
    <source>
        <dbReference type="Proteomes" id="UP001603857"/>
    </source>
</evidence>
<sequence>MGHFILTRMVKRHAQFLLLKDQHLSANVVALIAPNHPFIKLNIDGKYLLQQDVTGIIGVPRDNSSRCWCGGESHSNVGTREYGEALYLTLSSHLAKLFRDEVQGRPLRLNLANNLSRASLLMLTNRLDIEGNLSHKEKAKRNNKCKYSKFYTGSPKHKTTSSSQSTD</sequence>
<dbReference type="Proteomes" id="UP001603857">
    <property type="component" value="Unassembled WGS sequence"/>
</dbReference>
<name>A0ABD1LUY0_9FABA</name>
<feature type="region of interest" description="Disordered" evidence="1">
    <location>
        <begin position="146"/>
        <end position="167"/>
    </location>
</feature>
<dbReference type="AlphaFoldDB" id="A0ABD1LUY0"/>